<proteinExistence type="predicted"/>
<comment type="caution">
    <text evidence="2">The sequence shown here is derived from an EMBL/GenBank/DDBJ whole genome shotgun (WGS) entry which is preliminary data.</text>
</comment>
<dbReference type="Proteomes" id="UP000255326">
    <property type="component" value="Unassembled WGS sequence"/>
</dbReference>
<evidence type="ECO:0000313" key="2">
    <source>
        <dbReference type="EMBL" id="RDI43065.1"/>
    </source>
</evidence>
<dbReference type="InterPro" id="IPR006674">
    <property type="entry name" value="HD_domain"/>
</dbReference>
<dbReference type="PROSITE" id="PS51831">
    <property type="entry name" value="HD"/>
    <property type="match status" value="1"/>
</dbReference>
<dbReference type="CDD" id="cd00077">
    <property type="entry name" value="HDc"/>
    <property type="match status" value="1"/>
</dbReference>
<evidence type="ECO:0000259" key="1">
    <source>
        <dbReference type="PROSITE" id="PS51831"/>
    </source>
</evidence>
<organism evidence="2 3">
    <name type="scientific">Falsibacillus pallidus</name>
    <dbReference type="NCBI Taxonomy" id="493781"/>
    <lineage>
        <taxon>Bacteria</taxon>
        <taxon>Bacillati</taxon>
        <taxon>Bacillota</taxon>
        <taxon>Bacilli</taxon>
        <taxon>Bacillales</taxon>
        <taxon>Bacillaceae</taxon>
        <taxon>Falsibacillus</taxon>
    </lineage>
</organism>
<keyword evidence="3" id="KW-1185">Reference proteome</keyword>
<dbReference type="Pfam" id="PF01966">
    <property type="entry name" value="HD"/>
    <property type="match status" value="1"/>
</dbReference>
<dbReference type="SUPFAM" id="SSF109604">
    <property type="entry name" value="HD-domain/PDEase-like"/>
    <property type="match status" value="1"/>
</dbReference>
<sequence>MKDCIRKTEEFVKSCLKGDSSGHDWHHIDRVRKMALHIADQENEGDRFIIEMAALLHDIPDEKLNEDIEKGKRILSEWIDSCSLQKEQEQHILEIIYSISFNGGHEAELNSVEAMIVRDADRLDAIGAIGIARTFAYGGKKGSPMYDPAINVRKNMTKEEYRQGKSSSIHHFYEKLLVLQEKMMTNTAKEIANERHHFMEQFLEQFYKEWNGYE</sequence>
<gene>
    <name evidence="2" type="ORF">DFR59_104116</name>
</gene>
<dbReference type="Gene3D" id="1.20.58.1910">
    <property type="match status" value="1"/>
</dbReference>
<protein>
    <recommendedName>
        <fullName evidence="1">HD domain-containing protein</fullName>
    </recommendedName>
</protein>
<reference evidence="2 3" key="1">
    <citation type="submission" date="2018-07" db="EMBL/GenBank/DDBJ databases">
        <title>Genomic Encyclopedia of Type Strains, Phase IV (KMG-IV): sequencing the most valuable type-strain genomes for metagenomic binning, comparative biology and taxonomic classification.</title>
        <authorList>
            <person name="Goeker M."/>
        </authorList>
    </citation>
    <scope>NUCLEOTIDE SEQUENCE [LARGE SCALE GENOMIC DNA]</scope>
    <source>
        <strain evidence="2 3">DSM 25281</strain>
    </source>
</reference>
<dbReference type="InterPro" id="IPR003607">
    <property type="entry name" value="HD/PDEase_dom"/>
</dbReference>
<accession>A0A370GGZ6</accession>
<dbReference type="Gene3D" id="1.10.472.50">
    <property type="entry name" value="HD-domain/PDEase-like"/>
    <property type="match status" value="1"/>
</dbReference>
<feature type="domain" description="HD" evidence="1">
    <location>
        <begin position="24"/>
        <end position="126"/>
    </location>
</feature>
<dbReference type="AlphaFoldDB" id="A0A370GGZ6"/>
<name>A0A370GGZ6_9BACI</name>
<dbReference type="PANTHER" id="PTHR33594:SF1">
    <property type="entry name" value="HD_PDEASE DOMAIN-CONTAINING PROTEIN"/>
    <property type="match status" value="1"/>
</dbReference>
<dbReference type="PANTHER" id="PTHR33594">
    <property type="entry name" value="SUPERFAMILY HYDROLASE, PUTATIVE (AFU_ORTHOLOGUE AFUA_1G03035)-RELATED"/>
    <property type="match status" value="1"/>
</dbReference>
<dbReference type="SMART" id="SM00471">
    <property type="entry name" value="HDc"/>
    <property type="match status" value="1"/>
</dbReference>
<dbReference type="EMBL" id="QQAY01000004">
    <property type="protein sequence ID" value="RDI43065.1"/>
    <property type="molecule type" value="Genomic_DNA"/>
</dbReference>
<evidence type="ECO:0000313" key="3">
    <source>
        <dbReference type="Proteomes" id="UP000255326"/>
    </source>
</evidence>